<dbReference type="GeneID" id="66856692"/>
<reference evidence="1" key="2">
    <citation type="submission" date="2020-01" db="EMBL/GenBank/DDBJ databases">
        <authorList>
            <person name="Algora L."/>
            <person name="Schniete J.K."/>
            <person name="MacFadyen A."/>
            <person name="Hoskisson P.A."/>
            <person name="Hunter I.S."/>
            <person name="Herron P.R."/>
        </authorList>
    </citation>
    <scope>NUCLEOTIDE SEQUENCE</scope>
    <source>
        <strain evidence="1">ATCC 10970</strain>
    </source>
</reference>
<gene>
    <name evidence="1" type="ORF">SRIM_021995</name>
</gene>
<sequence length="43" mass="4852">MQENWEEADYEAPELAEVGDFGEVTHGYSGLYWDGYSAFFGLA</sequence>
<accession>A0A8A1UNR3</accession>
<evidence type="ECO:0000313" key="2">
    <source>
        <dbReference type="Proteomes" id="UP000011074"/>
    </source>
</evidence>
<dbReference type="AlphaFoldDB" id="A0A8A1UNR3"/>
<dbReference type="EMBL" id="CP048261">
    <property type="protein sequence ID" value="QST82476.1"/>
    <property type="molecule type" value="Genomic_DNA"/>
</dbReference>
<organism evidence="1 2">
    <name type="scientific">Streptomyces rimosus subsp. rimosus (strain ATCC 10970 / DSM 40260 / JCM 4667 / NRRL 2234)</name>
    <dbReference type="NCBI Taxonomy" id="1265868"/>
    <lineage>
        <taxon>Bacteria</taxon>
        <taxon>Bacillati</taxon>
        <taxon>Actinomycetota</taxon>
        <taxon>Actinomycetes</taxon>
        <taxon>Kitasatosporales</taxon>
        <taxon>Streptomycetaceae</taxon>
        <taxon>Streptomyces</taxon>
    </lineage>
</organism>
<evidence type="ECO:0000313" key="1">
    <source>
        <dbReference type="EMBL" id="QST82476.1"/>
    </source>
</evidence>
<name>A0A8A1UNR3_STRR1</name>
<dbReference type="RefSeq" id="WP_106434790.1">
    <property type="nucleotide sequence ID" value="NZ_CP048261.1"/>
</dbReference>
<reference evidence="1" key="1">
    <citation type="submission" date="2012-12" db="EMBL/GenBank/DDBJ databases">
        <authorList>
            <person name="Pethick F.E."/>
            <person name="MacFadyen A.C."/>
            <person name="Tang Z."/>
            <person name="Sangal V."/>
            <person name="Tze-Tze L."/>
            <person name="Chu J."/>
            <person name="Guo M."/>
            <person name="Kirby R."/>
            <person name="Hoskisson P.A."/>
            <person name="Herron P.R."/>
            <person name="Hunter I.S."/>
        </authorList>
    </citation>
    <scope>NUCLEOTIDE SEQUENCE</scope>
    <source>
        <strain evidence="1">ATCC 10970</strain>
    </source>
</reference>
<reference evidence="1" key="3">
    <citation type="journal article" date="2021" name="bioRxiv">
        <title>Bilateral symmetry of linear streptomycete chromosomes.</title>
        <authorList>
            <person name="Algora-Gallardo L."/>
            <person name="Schniete J.K."/>
            <person name="Mark D.R."/>
            <person name="Hunter I.S."/>
            <person name="Herron P.R."/>
        </authorList>
    </citation>
    <scope>NUCLEOTIDE SEQUENCE</scope>
    <source>
        <strain evidence="1">ATCC 10970</strain>
    </source>
</reference>
<dbReference type="Proteomes" id="UP000011074">
    <property type="component" value="Chromosome"/>
</dbReference>
<proteinExistence type="predicted"/>
<protein>
    <submittedName>
        <fullName evidence="1">Lasso RiPP family leader peptide-containing protein</fullName>
    </submittedName>
</protein>
<dbReference type="NCBIfam" id="NF033521">
    <property type="entry name" value="lasso_leader_L3"/>
    <property type="match status" value="1"/>
</dbReference>